<dbReference type="Gene3D" id="3.30.530.20">
    <property type="match status" value="1"/>
</dbReference>
<proteinExistence type="predicted"/>
<sequence>MTVYDLIDEAIVDAPPEAVWEALIAEFRGAGRWWVPANTFATVSGSPDEVGGEVAVTVHTKGVDKGGPKLRFTARTRAVEPRRLLSVDYVAGVFRGTSDFYVEPLDGGRTKVGMHFVGRPNGFLKLLAKVADIGAEHSTATREAFVRLGEILAAERAADVRSGEAAQARKLEGSTR</sequence>
<gene>
    <name evidence="1" type="ORF">NEH16_32385</name>
</gene>
<dbReference type="EMBL" id="CP098740">
    <property type="protein sequence ID" value="UZK58157.1"/>
    <property type="molecule type" value="Genomic_DNA"/>
</dbReference>
<keyword evidence="2" id="KW-1185">Reference proteome</keyword>
<evidence type="ECO:0000313" key="2">
    <source>
        <dbReference type="Proteomes" id="UP001164963"/>
    </source>
</evidence>
<reference evidence="1" key="1">
    <citation type="journal article" date="2022" name="Front. Microbiol.">
        <title>Mirubactin C rescues the lethal effect of cell wall biosynthesis mutations in Bacillus subtilis.</title>
        <authorList>
            <person name="Kepplinger B."/>
            <person name="Wen X."/>
            <person name="Tyler A.R."/>
            <person name="Kim B.Y."/>
            <person name="Brown J."/>
            <person name="Banks P."/>
            <person name="Dashti Y."/>
            <person name="Mackenzie E.S."/>
            <person name="Wills C."/>
            <person name="Kawai Y."/>
            <person name="Waldron K.J."/>
            <person name="Allenby N.E.E."/>
            <person name="Wu L.J."/>
            <person name="Hall M.J."/>
            <person name="Errington J."/>
        </authorList>
    </citation>
    <scope>NUCLEOTIDE SEQUENCE</scope>
    <source>
        <strain evidence="1">MDA8-470</strain>
    </source>
</reference>
<evidence type="ECO:0000313" key="1">
    <source>
        <dbReference type="EMBL" id="UZK58157.1"/>
    </source>
</evidence>
<protein>
    <submittedName>
        <fullName evidence="1">SRPBCC family protein</fullName>
    </submittedName>
</protein>
<dbReference type="Pfam" id="PF10604">
    <property type="entry name" value="Polyketide_cyc2"/>
    <property type="match status" value="1"/>
</dbReference>
<accession>A0ABY6Q1N1</accession>
<dbReference type="InterPro" id="IPR019587">
    <property type="entry name" value="Polyketide_cyclase/dehydratase"/>
</dbReference>
<dbReference type="Proteomes" id="UP001164963">
    <property type="component" value="Chromosome"/>
</dbReference>
<dbReference type="InterPro" id="IPR023393">
    <property type="entry name" value="START-like_dom_sf"/>
</dbReference>
<organism evidence="1 2">
    <name type="scientific">Streptomyces drozdowiczii</name>
    <dbReference type="NCBI Taxonomy" id="202862"/>
    <lineage>
        <taxon>Bacteria</taxon>
        <taxon>Bacillati</taxon>
        <taxon>Actinomycetota</taxon>
        <taxon>Actinomycetes</taxon>
        <taxon>Kitasatosporales</taxon>
        <taxon>Streptomycetaceae</taxon>
        <taxon>Streptomyces</taxon>
    </lineage>
</organism>
<name>A0ABY6Q1N1_9ACTN</name>
<dbReference type="SUPFAM" id="SSF55961">
    <property type="entry name" value="Bet v1-like"/>
    <property type="match status" value="1"/>
</dbReference>
<dbReference type="RefSeq" id="WP_265546706.1">
    <property type="nucleotide sequence ID" value="NZ_CP098740.1"/>
</dbReference>